<evidence type="ECO:0000313" key="3">
    <source>
        <dbReference type="EMBL" id="MET1475043.1"/>
    </source>
</evidence>
<dbReference type="InterPro" id="IPR008638">
    <property type="entry name" value="FhaB/CdiA-like_TPS"/>
</dbReference>
<feature type="domain" description="Filamentous haemagglutinin FhaB/tRNA nuclease CdiA-like TPS" evidence="2">
    <location>
        <begin position="88"/>
        <end position="209"/>
    </location>
</feature>
<dbReference type="InterPro" id="IPR011050">
    <property type="entry name" value="Pectin_lyase_fold/virulence"/>
</dbReference>
<dbReference type="RefSeq" id="WP_209925576.1">
    <property type="nucleotide sequence ID" value="NZ_JBEWCH010000006.1"/>
</dbReference>
<protein>
    <submittedName>
        <fullName evidence="3">Hemagglutinin repeat-containing protein</fullName>
    </submittedName>
</protein>
<accession>A0ABV2C7E8</accession>
<feature type="compositionally biased region" description="Low complexity" evidence="1">
    <location>
        <begin position="486"/>
        <end position="506"/>
    </location>
</feature>
<dbReference type="NCBIfam" id="TIGR01901">
    <property type="entry name" value="adhes_NPXG"/>
    <property type="match status" value="1"/>
</dbReference>
<feature type="region of interest" description="Disordered" evidence="1">
    <location>
        <begin position="2723"/>
        <end position="2767"/>
    </location>
</feature>
<feature type="compositionally biased region" description="Low complexity" evidence="1">
    <location>
        <begin position="3155"/>
        <end position="3172"/>
    </location>
</feature>
<feature type="region of interest" description="Disordered" evidence="1">
    <location>
        <begin position="2653"/>
        <end position="2673"/>
    </location>
</feature>
<feature type="region of interest" description="Disordered" evidence="1">
    <location>
        <begin position="2569"/>
        <end position="2611"/>
    </location>
</feature>
<name>A0ABV2C7E8_9BURK</name>
<evidence type="ECO:0000259" key="2">
    <source>
        <dbReference type="SMART" id="SM00912"/>
    </source>
</evidence>
<dbReference type="SMART" id="SM00912">
    <property type="entry name" value="Haemagg_act"/>
    <property type="match status" value="1"/>
</dbReference>
<dbReference type="InterPro" id="IPR010069">
    <property type="entry name" value="CdiA_FHA1_rpt"/>
</dbReference>
<comment type="caution">
    <text evidence="3">The sequence shown here is derived from an EMBL/GenBank/DDBJ whole genome shotgun (WGS) entry which is preliminary data.</text>
</comment>
<dbReference type="Proteomes" id="UP001548587">
    <property type="component" value="Unassembled WGS sequence"/>
</dbReference>
<feature type="region of interest" description="Disordered" evidence="1">
    <location>
        <begin position="2830"/>
        <end position="2866"/>
    </location>
</feature>
<proteinExistence type="predicted"/>
<keyword evidence="4" id="KW-1185">Reference proteome</keyword>
<gene>
    <name evidence="3" type="ORF">ABXL37_12350</name>
</gene>
<dbReference type="EMBL" id="JBEWCH010000006">
    <property type="protein sequence ID" value="MET1475043.1"/>
    <property type="molecule type" value="Genomic_DNA"/>
</dbReference>
<feature type="region of interest" description="Disordered" evidence="1">
    <location>
        <begin position="3155"/>
        <end position="3176"/>
    </location>
</feature>
<dbReference type="Gene3D" id="2.160.20.10">
    <property type="entry name" value="Single-stranded right-handed beta-helix, Pectin lyase-like"/>
    <property type="match status" value="1"/>
</dbReference>
<sequence length="4006" mass="395107">MNKNHYRLVFSRVRGMLVAVEETASSTGKTNTGETRRVAKRGAEHPAAKFALRVTAFGALVAAGANPIWATAQIVGAGPHAPAVVQTPNGLPQVNINTPSAAGVSLNTYNQFDVQKNGAILNNASTIVNTQQAGYINGNPNLSAGQAARIIVNQVNSTAASQIKGYVEIAGSRAEIVLANPAGIVVDGGGFINTSRAVLTTGVPQFGADGALTGFNVNRGLVTVQGAGLDTSNVDQTDIIARAIQANAAIYAKNLNVVAGTNQVNHDTLAATQVAGDGPAPAVAIDVAQLGGMYANRVFLVGNSAGVGVANAGTIAAQAGDLTLQSDGRLVLAGKTTASGNLAMSASGGIQNSGTTYAQQSLSANTAADLTNSGTLAAQQNTTVNAGSINSTGTLGAGVNNDGSVARSGDLNLTVSGQLTATGQKVAGGNASLTGGSVNLAGSQTAANGNLSLNATAGDVNLSNATTSAQGAIQANASGTVINDHGSLSSGNGTTLTGGNLSNQGGKVSSQGQLSVNVAGQIANQSGELVSESTADVRGGAIANNQGTVQSAAGMTVAGASLDNTAGRITSLNSDGLSVTTSGQLTNAAGKTANGAQGGVIGGNGDVTVHGGNVANHGTMTSSTNLHVSGQSIDNSGGALQATQKVAVDAGARLINSGGSIVAQTAALSGTTLDNSAGAVKADTVSLNATDLVNHGGTITQIGTGAMSVNVSGTLDNSGGGTLQTNSTDLTLAPALLVNDGGKITHAGTGTLTLGNGTGSVSNIGGTIASNGRVVAQSATLNNTAGSISGQTSLSATVGSALNNTNGKLLSNTDLGITSGTLTNDGGQVSATTNAMIHTGSMTNLSGSIVAPNLSVTADSTLNNSGGKLEANQLALTTPNLTNHGGTITQYGSSTMAVDVSGTLDNSAAGVIQTNSTDLTLTPASLVNDGGTITHAGTGTLTIGNGTGSISNVDGSIASNGRVVAQSGSLNNTSGAINGQAGVTATIAGALNNTHGKLLSSTDLAVSSGTLTNDGGQIGASANAMIYTGAMSNLSGSIVAPNLSVKADSTLDNNDGSLEANQLALSASNLTNRGGTITQLGSSAMAVNVSGTLDNSNGGTLQTNSTDLTLSPASLVNDGGTITHAGSGTLTLGNATGSVSNVGGSIASNGSVVEHSATLNNTSGLINGKSGLTATVGSALNNTNGKLQSRADLGISSSTLTNDGGQIGASTNASIHTGSMTNQSGSVSASNLSVTAGSTIDNSRGKLEANQLALTAPNLTNHGGTITQYGSSAMAVNVSGSLDNSAAGVIQTNSADLTLVASQLNNAGGTITHAGTGMLTIAPGNGASALNNAGGTIVTKGRAVVDASSWDNSNGILAAQGGVTATVAGDVNNAQGLVRAGASLSLTSGGALVNQAGHLQAGQATAGDTSTLAIHSGSVNNADGAITDLGTGAMTVQGGNQITNSRAGNVSGMGAITGNGDVTISATSISNTQGGQLSGTSLHVQGATLDNSGGQIGSVANSSGNVDVTTSAALTNTNGQISSTHDLTITAPTLQGGGAYSAAHDVRVNLQGDYTTTPDTQFNVGNDLTFALPGTFTNNAGFQTINGLNINAANIVNSGALSAGGLLHTQSSNLSNTGSLVGGSVSLNATGTVSNVGSTALIGASDSNGKLEILAHDIENRDDATATDSMPTTAIFGMGKVVLAGGKDASGNYTNASLINNVSALIQSGGDMELHADKVTSTRRVMSTTGSTSNVDPAALAQYGISLSGCASYFVVNCAGGGQMIAGLGPSNITPAITAALIAQPGGMYIDPPHGGQWNSGYFYTTYTGTAVGNTVTALSPTAQIVSGGSLNATSTGTLQNYWSSITAVGNLNLPQNYDGNGWAATGQQAPTVTVTYSGQYHYNNYDSSEYNWQLPFGNAPFVTGRPGGYTQVAPADVKTYRLPAYDSTLGSNGTISGTGVSINNTAGNASLPSLGLLPGQSITGLTPVSLNGAAAGSGATVTPATLNGNATASATTGGAVRGTIAGAGAQSAAPVHGGASTPVDRIIASATALNVLNNLTIPQGGLYRPNPSPNASYVIETNPAFTNQKSFISSDYFFGQIGVDLTHIPKRLGDGFYEQQLVRNQVTALTGRAVLGPYADLQAMYQQLMAAGASLEKSLNLPLGASLSSEQVSKLTGNVIMMETRVVDGQSVLVPVVYLAQANQQNINGPLITATDIDLKDAQNFTNSGTLKADNSLSIQGKQIDNAFGALQSGGLMSLKTDGNVDLTSAKVNAGSLKLNAGGDLILNSAVNTDTQVSRDGATSVKTTLGPIAQLDVKGDAAIIAGGNLEQHAGALTVGGNLGLLVGGNYGLGTQQVGEHKIVQRANGVSNTDINGVVGSAVNIGGVSMIGVNGDLTAAGAQINLGNGGTIAAKGNVTLGAASTTSTIDSNSSGSDHHGSYSETLHTSDQTVVGTAVHSGNTVNVASGKDINVIGSTISLDQGNVGLMAVGNVNVGAATETHVSNMDESHDHGGVASHASATNRVDQTTTYANGSTISADGVTVVSGKDINVTGSSIVGTHDVALSAKDNVNITAATNTYQDNEYHQEKHSGLSGSGGLGITIGSSEKSDRYNATSTTQSQSRSSVGSVEGNVKVSAGKDVHIGGSDVVAGKAVDDVKGATGNISIAGENVTIDSGQDRAQSHDQQEARSSGLTVAVTGTPFDTVRNLKADASSGNGFQRGQSVLTEIGASAADVPSISVTYGRSRSSSTTDMSSLTNAGSTVRGGGNVTVKATGGAQKDANGNTVDGDIAVIGSAISAGGTATLDANRDVTLQASTDQLRQSTSSSSSSTSLALLSAPSLGDVARWIGGTANSGGNSPSPYNASRSNSDGSQTMTQQTASSVTGNSVVIKSKTGDINVVGSGISGTQGVDLVATQGAINVLAGLETNVTHQESSSHQVGSLGSNGTATGFSVGVANSHSVQDTSSQTQSTMRSQIVSGNGNVTLDAKQDITVAGSDLSAGKDLTLIGKNLNLDPGTDATQSRMSQDSSQFGVSVALGGAVGNAIAQANQAFGQPARGGDSRLAALDKVQAGLAAYNAYQVGSALSNGQPTNQALVKATVSIGGGTSHSEAQSSSVANDGSTLHAGGKATLIATGSGAKDANGFATDGDINASGTQISAQHVELSAARDINLTSAKDTSQQSSSNSSSSGSIGVGAALGGQQNGFTLELGASTAHGHANGNSVTNRDTQINASDTLSITSGRDTNLRGAEVSGNTINASVGRDLNVQSQQDTSTYDSKQSSAGFQASICVPPFCYGQTVSGSASASEQNINANYQSVNQQSGIYAGTGGYNVNVGNHTQLDGGVIASTATPDKNSLSTQTLGYSNLENHASYSGDTVGVSASGGFGNSTPGGVNLNTPVKQGANNTTGALNSQGLGPSGFSAAGTSSDASGTTYAAVSPGKITVRGDTGTGHDSTAGLSRDTANANGAVQNTFNAQNVQNDIAVQQSVGQVGMQVVGDVANALQNKAIADETKARLAYANASATGDTAGMAQAQADFTAAQQQEALWGNDGAARIASHAGVAAIGAAMGGGNVAGAAAGTVAGDMAGNAVGNALGDTLGGTLLANAASGLAGAAAGGLLGGSAGAMSGANGALSADLFNRQLHPQERTMISTAAKGIAAAIGKTQADQATLTDYWTNMLTLAAGAKVDAAAQSQLTNYVFQLAQAAQASGNTQTLNSFMQNLVIAQNAIDRMSGYTISGTTGPIVADGSPVKTFQSTTAQYNDKYLFDSPAGTAQALALGQTPHTAGIGEKNYATAGAINQQVAGFEQNVLQRAGASNGAVTPDYTVENLVGGAAVGKIVSRVLGAVFGSGAEGAVQAAVDSKVAGVSDGAGGAVGVPKTIPYQPSGTVILQGNAPVCGPACAAMVITDNTGNSVSLADAIGSFTNGIRPTGVSTTELSSVISNAGVQNTVETVMLPGQLSRVLSNGQSAIVNVNGHFIIVDSETMVNGVSYYMTRDPYVGPRGVLASALNSAMSRGVNAIVIGK</sequence>
<feature type="compositionally biased region" description="Basic and acidic residues" evidence="1">
    <location>
        <begin position="2657"/>
        <end position="2668"/>
    </location>
</feature>
<evidence type="ECO:0000256" key="1">
    <source>
        <dbReference type="SAM" id="MobiDB-lite"/>
    </source>
</evidence>
<dbReference type="Pfam" id="PF05860">
    <property type="entry name" value="TPS"/>
    <property type="match status" value="1"/>
</dbReference>
<reference evidence="3 4" key="1">
    <citation type="submission" date="2024-06" db="EMBL/GenBank/DDBJ databases">
        <title>Burkholderia sola in Mexico.</title>
        <authorList>
            <person name="Estrada P."/>
        </authorList>
    </citation>
    <scope>NUCLEOTIDE SEQUENCE [LARGE SCALE GENOMIC DNA]</scope>
    <source>
        <strain evidence="3 4">CpTa8-5</strain>
    </source>
</reference>
<dbReference type="InterPro" id="IPR024973">
    <property type="entry name" value="ESPR"/>
</dbReference>
<feature type="region of interest" description="Disordered" evidence="1">
    <location>
        <begin position="2404"/>
        <end position="2426"/>
    </location>
</feature>
<feature type="compositionally biased region" description="Low complexity" evidence="1">
    <location>
        <begin position="2725"/>
        <end position="2736"/>
    </location>
</feature>
<evidence type="ECO:0000313" key="4">
    <source>
        <dbReference type="Proteomes" id="UP001548587"/>
    </source>
</evidence>
<dbReference type="Pfam" id="PF13018">
    <property type="entry name" value="ESPR"/>
    <property type="match status" value="1"/>
</dbReference>
<feature type="region of interest" description="Disordered" evidence="1">
    <location>
        <begin position="484"/>
        <end position="510"/>
    </location>
</feature>
<dbReference type="InterPro" id="IPR025157">
    <property type="entry name" value="Hemagglutinin_rpt"/>
</dbReference>
<dbReference type="SUPFAM" id="SSF51126">
    <property type="entry name" value="Pectin lyase-like"/>
    <property type="match status" value="1"/>
</dbReference>
<dbReference type="NCBIfam" id="TIGR01731">
    <property type="entry name" value="fil_hemag_20aa"/>
    <property type="match status" value="33"/>
</dbReference>
<feature type="compositionally biased region" description="Polar residues" evidence="1">
    <location>
        <begin position="2835"/>
        <end position="2866"/>
    </location>
</feature>
<feature type="compositionally biased region" description="Low complexity" evidence="1">
    <location>
        <begin position="2596"/>
        <end position="2606"/>
    </location>
</feature>
<dbReference type="InterPro" id="IPR012334">
    <property type="entry name" value="Pectin_lyas_fold"/>
</dbReference>
<feature type="compositionally biased region" description="Polar residues" evidence="1">
    <location>
        <begin position="3200"/>
        <end position="3224"/>
    </location>
</feature>
<organism evidence="3 4">
    <name type="scientific">Burkholderia sola</name>
    <dbReference type="NCBI Taxonomy" id="2843302"/>
    <lineage>
        <taxon>Bacteria</taxon>
        <taxon>Pseudomonadati</taxon>
        <taxon>Pseudomonadota</taxon>
        <taxon>Betaproteobacteria</taxon>
        <taxon>Burkholderiales</taxon>
        <taxon>Burkholderiaceae</taxon>
        <taxon>Burkholderia</taxon>
        <taxon>Burkholderia cepacia complex</taxon>
    </lineage>
</organism>
<feature type="region of interest" description="Disordered" evidence="1">
    <location>
        <begin position="3197"/>
        <end position="3235"/>
    </location>
</feature>
<dbReference type="Pfam" id="PF13332">
    <property type="entry name" value="Fil_haemagg_2"/>
    <property type="match status" value="5"/>
</dbReference>